<organism evidence="2">
    <name type="scientific">Brassica cretica</name>
    <name type="common">Mustard</name>
    <dbReference type="NCBI Taxonomy" id="69181"/>
    <lineage>
        <taxon>Eukaryota</taxon>
        <taxon>Viridiplantae</taxon>
        <taxon>Streptophyta</taxon>
        <taxon>Embryophyta</taxon>
        <taxon>Tracheophyta</taxon>
        <taxon>Spermatophyta</taxon>
        <taxon>Magnoliopsida</taxon>
        <taxon>eudicotyledons</taxon>
        <taxon>Gunneridae</taxon>
        <taxon>Pentapetalae</taxon>
        <taxon>rosids</taxon>
        <taxon>malvids</taxon>
        <taxon>Brassicales</taxon>
        <taxon>Brassicaceae</taxon>
        <taxon>Brassiceae</taxon>
        <taxon>Brassica</taxon>
    </lineage>
</organism>
<dbReference type="PANTHER" id="PTHR14146:SF3">
    <property type="entry name" value="EXOCYST COMPLEX COMPONENT SEC8"/>
    <property type="match status" value="1"/>
</dbReference>
<dbReference type="InterPro" id="IPR039682">
    <property type="entry name" value="Sec8/EXOC4"/>
</dbReference>
<name>A0A8S9K052_BRACR</name>
<dbReference type="PANTHER" id="PTHR14146">
    <property type="entry name" value="EXOCYST COMPLEX COMPONENT 4"/>
    <property type="match status" value="1"/>
</dbReference>
<gene>
    <name evidence="2" type="ORF">F2Q70_00037548</name>
</gene>
<comment type="function">
    <text evidence="1">Component of the exocyst complex involved in the docking of exocytic vesicles with fusion sites on the plasma membrane.</text>
</comment>
<dbReference type="GO" id="GO:0006612">
    <property type="term" value="P:protein targeting to membrane"/>
    <property type="evidence" value="ECO:0007669"/>
    <property type="project" value="UniProtKB-UniRule"/>
</dbReference>
<dbReference type="GO" id="GO:0015031">
    <property type="term" value="P:protein transport"/>
    <property type="evidence" value="ECO:0007669"/>
    <property type="project" value="UniProtKB-KW"/>
</dbReference>
<dbReference type="GO" id="GO:0006893">
    <property type="term" value="P:Golgi to plasma membrane transport"/>
    <property type="evidence" value="ECO:0007669"/>
    <property type="project" value="TreeGrafter"/>
</dbReference>
<keyword evidence="1" id="KW-0653">Protein transport</keyword>
<dbReference type="AlphaFoldDB" id="A0A8S9K052"/>
<comment type="similarity">
    <text evidence="1">Belongs to the SEC8 family.</text>
</comment>
<proteinExistence type="inferred from homology"/>
<accession>A0A8S9K052</accession>
<comment type="caution">
    <text evidence="2">The sequence shown here is derived from an EMBL/GenBank/DDBJ whole genome shotgun (WGS) entry which is preliminary data.</text>
</comment>
<evidence type="ECO:0000256" key="1">
    <source>
        <dbReference type="RuleBase" id="RU367079"/>
    </source>
</evidence>
<dbReference type="EMBL" id="QGKY02000246">
    <property type="protein sequence ID" value="KAF2586806.1"/>
    <property type="molecule type" value="Genomic_DNA"/>
</dbReference>
<dbReference type="GO" id="GO:0090522">
    <property type="term" value="P:vesicle tethering involved in exocytosis"/>
    <property type="evidence" value="ECO:0007669"/>
    <property type="project" value="UniProtKB-UniRule"/>
</dbReference>
<evidence type="ECO:0000313" key="2">
    <source>
        <dbReference type="EMBL" id="KAF2586806.1"/>
    </source>
</evidence>
<reference evidence="2" key="1">
    <citation type="submission" date="2019-12" db="EMBL/GenBank/DDBJ databases">
        <title>Genome sequencing and annotation of Brassica cretica.</title>
        <authorList>
            <person name="Studholme D.J."/>
            <person name="Sarris P.F."/>
        </authorList>
    </citation>
    <scope>NUCLEOTIDE SEQUENCE</scope>
    <source>
        <strain evidence="2">PFS-102/07</strain>
        <tissue evidence="2">Leaf</tissue>
    </source>
</reference>
<keyword evidence="1" id="KW-0813">Transport</keyword>
<sequence>METRNLSKFACSQGDQTVAAGLHFVKGQPEAYRLSKEKPQNGISNSGTHLAVSPVSPLMVPGGKAQAAAKDLLDSILDTIVKIFENHVVIGELFELKASQHDINTPKSLPTNVNWNIDSEASQVTGGYTISYPLTVLQSECQQLICEILRATPEAASADAAAQTAKGAKKASKKDKRQRYVFIRLGITIYGHRQYREDIRAEIYSDDLISRNAPEDGLTFTFRFTDATISISNQGADLIRQGWGKKAPNSSQEGYGSAAVLPEQGIYLAASIYRPVLQFTDKITSMLPKKHSQLVIDGLLTFTENFVKDHLLPTMFVDYRKGVQQAISSKDQSICLGVELNHFQKHSLSPSVCYYYTWQAMAAIPYIDGESVQQNLDRVRTYFELLNMPFEALLAFIAEHDQMFTPTEYSNLLKVNVPGRDTPTDAQSRLSEILSH</sequence>
<protein>
    <recommendedName>
        <fullName evidence="1">Exocyst complex component Sec8</fullName>
    </recommendedName>
</protein>
<keyword evidence="1" id="KW-0268">Exocytosis</keyword>
<dbReference type="GO" id="GO:0000145">
    <property type="term" value="C:exocyst"/>
    <property type="evidence" value="ECO:0007669"/>
    <property type="project" value="UniProtKB-UniRule"/>
</dbReference>